<dbReference type="Gene3D" id="1.20.120.1100">
    <property type="match status" value="1"/>
</dbReference>
<dbReference type="AlphaFoldDB" id="A0A4U5MD66"/>
<evidence type="ECO:0000313" key="2">
    <source>
        <dbReference type="Proteomes" id="UP000298663"/>
    </source>
</evidence>
<reference evidence="1 2" key="1">
    <citation type="journal article" date="2015" name="Genome Biol.">
        <title>Comparative genomics of Steinernema reveals deeply conserved gene regulatory networks.</title>
        <authorList>
            <person name="Dillman A.R."/>
            <person name="Macchietto M."/>
            <person name="Porter C.F."/>
            <person name="Rogers A."/>
            <person name="Williams B."/>
            <person name="Antoshechkin I."/>
            <person name="Lee M.M."/>
            <person name="Goodwin Z."/>
            <person name="Lu X."/>
            <person name="Lewis E.E."/>
            <person name="Goodrich-Blair H."/>
            <person name="Stock S.P."/>
            <person name="Adams B.J."/>
            <person name="Sternberg P.W."/>
            <person name="Mortazavi A."/>
        </authorList>
    </citation>
    <scope>NUCLEOTIDE SEQUENCE [LARGE SCALE GENOMIC DNA]</scope>
    <source>
        <strain evidence="1 2">ALL</strain>
    </source>
</reference>
<reference evidence="1 2" key="2">
    <citation type="journal article" date="2019" name="G3 (Bethesda)">
        <title>Hybrid Assembly of the Genome of the Entomopathogenic Nematode Steinernema carpocapsae Identifies the X-Chromosome.</title>
        <authorList>
            <person name="Serra L."/>
            <person name="Macchietto M."/>
            <person name="Macias-Munoz A."/>
            <person name="McGill C.J."/>
            <person name="Rodriguez I.M."/>
            <person name="Rodriguez B."/>
            <person name="Murad R."/>
            <person name="Mortazavi A."/>
        </authorList>
    </citation>
    <scope>NUCLEOTIDE SEQUENCE [LARGE SCALE GENOMIC DNA]</scope>
    <source>
        <strain evidence="1 2">ALL</strain>
    </source>
</reference>
<protein>
    <submittedName>
        <fullName evidence="1">Uncharacterized protein</fullName>
    </submittedName>
</protein>
<keyword evidence="2" id="KW-1185">Reference proteome</keyword>
<accession>A0A4U5MD66</accession>
<comment type="caution">
    <text evidence="1">The sequence shown here is derived from an EMBL/GenBank/DDBJ whole genome shotgun (WGS) entry which is preliminary data.</text>
</comment>
<evidence type="ECO:0000313" key="1">
    <source>
        <dbReference type="EMBL" id="TKR67079.1"/>
    </source>
</evidence>
<gene>
    <name evidence="1" type="ORF">L596_023284</name>
</gene>
<sequence length="193" mass="22411">MLPWQTQQFFSSLTDNEFTIWQKIYIAQGAAVRAGNDSFEFLDELALDIHKTVGQKLIDRNERIEERIAGLGDRQAHAFMQKVYRKLRYQRFDMKNRVRVLTTILDIAVEGLLLDENSTQALEQNFPSLIAFWTDERTRALLSKREATPPCTNADIYDEMVDQALFIGKNGREPCDEEMMERDKKGAIKLCRT</sequence>
<dbReference type="Proteomes" id="UP000298663">
    <property type="component" value="Unassembled WGS sequence"/>
</dbReference>
<dbReference type="OrthoDB" id="10543379at2759"/>
<organism evidence="1 2">
    <name type="scientific">Steinernema carpocapsae</name>
    <name type="common">Entomopathogenic nematode</name>
    <dbReference type="NCBI Taxonomy" id="34508"/>
    <lineage>
        <taxon>Eukaryota</taxon>
        <taxon>Metazoa</taxon>
        <taxon>Ecdysozoa</taxon>
        <taxon>Nematoda</taxon>
        <taxon>Chromadorea</taxon>
        <taxon>Rhabditida</taxon>
        <taxon>Tylenchina</taxon>
        <taxon>Panagrolaimomorpha</taxon>
        <taxon>Strongyloidoidea</taxon>
        <taxon>Steinernematidae</taxon>
        <taxon>Steinernema</taxon>
    </lineage>
</organism>
<dbReference type="EMBL" id="AZBU02000008">
    <property type="protein sequence ID" value="TKR67079.1"/>
    <property type="molecule type" value="Genomic_DNA"/>
</dbReference>
<proteinExistence type="predicted"/>
<name>A0A4U5MD66_STECR</name>